<dbReference type="GO" id="GO:0008237">
    <property type="term" value="F:metallopeptidase activity"/>
    <property type="evidence" value="ECO:0007669"/>
    <property type="project" value="UniProtKB-KW"/>
</dbReference>
<evidence type="ECO:0000259" key="6">
    <source>
        <dbReference type="Pfam" id="PF14464"/>
    </source>
</evidence>
<evidence type="ECO:0000256" key="1">
    <source>
        <dbReference type="ARBA" id="ARBA00022670"/>
    </source>
</evidence>
<proteinExistence type="predicted"/>
<dbReference type="GO" id="GO:0046872">
    <property type="term" value="F:metal ion binding"/>
    <property type="evidence" value="ECO:0007669"/>
    <property type="project" value="UniProtKB-KW"/>
</dbReference>
<protein>
    <submittedName>
        <fullName evidence="7">Mov34/MPN/PAD-1 family protein</fullName>
    </submittedName>
</protein>
<gene>
    <name evidence="7" type="ORF">ABM479_29290</name>
</gene>
<organism evidence="7">
    <name type="scientific">Rhizobium sp. ZPR3</name>
    <dbReference type="NCBI Taxonomy" id="3158967"/>
    <lineage>
        <taxon>Bacteria</taxon>
        <taxon>Pseudomonadati</taxon>
        <taxon>Pseudomonadota</taxon>
        <taxon>Alphaproteobacteria</taxon>
        <taxon>Hyphomicrobiales</taxon>
        <taxon>Rhizobiaceae</taxon>
        <taxon>Rhizobium/Agrobacterium group</taxon>
        <taxon>Rhizobium</taxon>
    </lineage>
</organism>
<dbReference type="Pfam" id="PF14464">
    <property type="entry name" value="Prok-JAB"/>
    <property type="match status" value="1"/>
</dbReference>
<keyword evidence="3" id="KW-0378">Hydrolase</keyword>
<keyword evidence="5" id="KW-0482">Metalloprotease</keyword>
<dbReference type="InterPro" id="IPR028090">
    <property type="entry name" value="JAB_dom_prok"/>
</dbReference>
<evidence type="ECO:0000256" key="3">
    <source>
        <dbReference type="ARBA" id="ARBA00022801"/>
    </source>
</evidence>
<keyword evidence="2" id="KW-0479">Metal-binding</keyword>
<keyword evidence="1" id="KW-0645">Protease</keyword>
<evidence type="ECO:0000313" key="7">
    <source>
        <dbReference type="EMBL" id="XBT97368.1"/>
    </source>
</evidence>
<evidence type="ECO:0000256" key="5">
    <source>
        <dbReference type="ARBA" id="ARBA00023049"/>
    </source>
</evidence>
<dbReference type="SUPFAM" id="SSF102712">
    <property type="entry name" value="JAB1/MPN domain"/>
    <property type="match status" value="1"/>
</dbReference>
<accession>A0AAU7S4H2</accession>
<evidence type="ECO:0000256" key="4">
    <source>
        <dbReference type="ARBA" id="ARBA00022833"/>
    </source>
</evidence>
<dbReference type="GO" id="GO:0006508">
    <property type="term" value="P:proteolysis"/>
    <property type="evidence" value="ECO:0007669"/>
    <property type="project" value="UniProtKB-KW"/>
</dbReference>
<reference evidence="7" key="1">
    <citation type="submission" date="2024-06" db="EMBL/GenBank/DDBJ databases">
        <authorList>
            <person name="Li T."/>
            <person name="Gao R."/>
        </authorList>
    </citation>
    <scope>NUCLEOTIDE SEQUENCE</scope>
    <source>
        <strain evidence="7">ZPR3</strain>
        <plasmid evidence="7">unnamed2</plasmid>
    </source>
</reference>
<keyword evidence="4" id="KW-0862">Zinc</keyword>
<dbReference type="RefSeq" id="WP_349962427.1">
    <property type="nucleotide sequence ID" value="NZ_CP157962.1"/>
</dbReference>
<name>A0AAU7S4H2_9HYPH</name>
<dbReference type="EMBL" id="CP157962">
    <property type="protein sequence ID" value="XBT97368.1"/>
    <property type="molecule type" value="Genomic_DNA"/>
</dbReference>
<geneLocation type="plasmid" evidence="7">
    <name>unnamed2</name>
</geneLocation>
<keyword evidence="7" id="KW-0614">Plasmid</keyword>
<sequence length="138" mass="15657">MIHPYCVEAMLHYTQGQELGREAGGIFLGSYRGVHIEITAVTRPLQGDRRERYRFDRNDPGHQAAAKAAWVESGKTTTFTGEWHTHPESNPLPSPRDLQTWREMIAKATDPLLFIILGWSSNWYGVGYRGQVHPAKPI</sequence>
<feature type="domain" description="JAB" evidence="6">
    <location>
        <begin position="15"/>
        <end position="117"/>
    </location>
</feature>
<evidence type="ECO:0000256" key="2">
    <source>
        <dbReference type="ARBA" id="ARBA00022723"/>
    </source>
</evidence>
<dbReference type="AlphaFoldDB" id="A0AAU7S4H2"/>
<dbReference type="Gene3D" id="3.40.140.10">
    <property type="entry name" value="Cytidine Deaminase, domain 2"/>
    <property type="match status" value="1"/>
</dbReference>